<gene>
    <name evidence="1" type="ORF">L9F63_014948</name>
</gene>
<feature type="non-terminal residue" evidence="1">
    <location>
        <position position="1"/>
    </location>
</feature>
<dbReference type="Proteomes" id="UP001233999">
    <property type="component" value="Unassembled WGS sequence"/>
</dbReference>
<evidence type="ECO:0000313" key="1">
    <source>
        <dbReference type="EMBL" id="KAJ9593495.1"/>
    </source>
</evidence>
<comment type="caution">
    <text evidence="1">The sequence shown here is derived from an EMBL/GenBank/DDBJ whole genome shotgun (WGS) entry which is preliminary data.</text>
</comment>
<keyword evidence="2" id="KW-1185">Reference proteome</keyword>
<dbReference type="EMBL" id="JASPKZ010003434">
    <property type="protein sequence ID" value="KAJ9593495.1"/>
    <property type="molecule type" value="Genomic_DNA"/>
</dbReference>
<feature type="non-terminal residue" evidence="1">
    <location>
        <position position="67"/>
    </location>
</feature>
<accession>A0AAD8A6L2</accession>
<dbReference type="AlphaFoldDB" id="A0AAD8A6L2"/>
<evidence type="ECO:0000313" key="2">
    <source>
        <dbReference type="Proteomes" id="UP001233999"/>
    </source>
</evidence>
<reference evidence="1" key="1">
    <citation type="journal article" date="2023" name="IScience">
        <title>Live-bearing cockroach genome reveals convergent evolutionary mechanisms linked to viviparity in insects and beyond.</title>
        <authorList>
            <person name="Fouks B."/>
            <person name="Harrison M.C."/>
            <person name="Mikhailova A.A."/>
            <person name="Marchal E."/>
            <person name="English S."/>
            <person name="Carruthers M."/>
            <person name="Jennings E.C."/>
            <person name="Chiamaka E.L."/>
            <person name="Frigard R.A."/>
            <person name="Pippel M."/>
            <person name="Attardo G.M."/>
            <person name="Benoit J.B."/>
            <person name="Bornberg-Bauer E."/>
            <person name="Tobe S.S."/>
        </authorList>
    </citation>
    <scope>NUCLEOTIDE SEQUENCE</scope>
    <source>
        <strain evidence="1">Stay&amp;Tobe</strain>
    </source>
</reference>
<reference evidence="1" key="2">
    <citation type="submission" date="2023-05" db="EMBL/GenBank/DDBJ databases">
        <authorList>
            <person name="Fouks B."/>
        </authorList>
    </citation>
    <scope>NUCLEOTIDE SEQUENCE</scope>
    <source>
        <strain evidence="1">Stay&amp;Tobe</strain>
        <tissue evidence="1">Testes</tissue>
    </source>
</reference>
<protein>
    <submittedName>
        <fullName evidence="1">Uncharacterized protein</fullName>
    </submittedName>
</protein>
<organism evidence="1 2">
    <name type="scientific">Diploptera punctata</name>
    <name type="common">Pacific beetle cockroach</name>
    <dbReference type="NCBI Taxonomy" id="6984"/>
    <lineage>
        <taxon>Eukaryota</taxon>
        <taxon>Metazoa</taxon>
        <taxon>Ecdysozoa</taxon>
        <taxon>Arthropoda</taxon>
        <taxon>Hexapoda</taxon>
        <taxon>Insecta</taxon>
        <taxon>Pterygota</taxon>
        <taxon>Neoptera</taxon>
        <taxon>Polyneoptera</taxon>
        <taxon>Dictyoptera</taxon>
        <taxon>Blattodea</taxon>
        <taxon>Blaberoidea</taxon>
        <taxon>Blaberidae</taxon>
        <taxon>Diplopterinae</taxon>
        <taxon>Diploptera</taxon>
    </lineage>
</organism>
<proteinExistence type="predicted"/>
<sequence length="67" mass="7892">NRTQVIQIDRKMHHRRELNPRFSTLRTGIQPASFSFGYLKISQQRIGVPDVVICGTSFVPYRRQSFR</sequence>
<name>A0AAD8A6L2_DIPPU</name>